<proteinExistence type="predicted"/>
<evidence type="ECO:0000313" key="1">
    <source>
        <dbReference type="EMBL" id="PMB17233.1"/>
    </source>
</evidence>
<comment type="caution">
    <text evidence="1">The sequence shown here is derived from an EMBL/GenBank/DDBJ whole genome shotgun (WGS) entry which is preliminary data.</text>
</comment>
<name>A0A2N6L5W5_9CYAN</name>
<organism evidence="1 2">
    <name type="scientific">Fischerella thermalis CCMEE 5318</name>
    <dbReference type="NCBI Taxonomy" id="2019666"/>
    <lineage>
        <taxon>Bacteria</taxon>
        <taxon>Bacillati</taxon>
        <taxon>Cyanobacteriota</taxon>
        <taxon>Cyanophyceae</taxon>
        <taxon>Nostocales</taxon>
        <taxon>Hapalosiphonaceae</taxon>
        <taxon>Fischerella</taxon>
    </lineage>
</organism>
<dbReference type="RefSeq" id="WP_102183464.1">
    <property type="nucleotide sequence ID" value="NZ_NMQE01000837.1"/>
</dbReference>
<evidence type="ECO:0000313" key="2">
    <source>
        <dbReference type="Proteomes" id="UP000235081"/>
    </source>
</evidence>
<accession>A0A2N6L5W5</accession>
<reference evidence="1 2" key="1">
    <citation type="submission" date="2017-07" db="EMBL/GenBank/DDBJ databases">
        <title>Genomes of Fischerella (Mastigocladus) sp. strains.</title>
        <authorList>
            <person name="Miller S.R."/>
        </authorList>
    </citation>
    <scope>NUCLEOTIDE SEQUENCE [LARGE SCALE GENOMIC DNA]</scope>
    <source>
        <strain evidence="1 2">CCMEE 5318</strain>
    </source>
</reference>
<dbReference type="AlphaFoldDB" id="A0A2N6L5W5"/>
<dbReference type="EMBL" id="NMQE01000837">
    <property type="protein sequence ID" value="PMB17233.1"/>
    <property type="molecule type" value="Genomic_DNA"/>
</dbReference>
<sequence>MTNSIQASPQGLNIVERARRKKGWNKLAHIWCDRASISQATLRRFWGGQAIRSENFFSICDAIGVNWEEIADQSIFEEIDSSTSTQEEYLLSDSITADSISNDAVIINQQHLDGLANTDVLSNDIEEFTTLKQLIVQDNQHLVALVCNKTETEAKASHNFENAPPILEILVEIIQFLSNEQKRNLPSLLKIKLLQLTKKLSTSCGLLILDNTSAPEVSKDISKSVASEK</sequence>
<protein>
    <submittedName>
        <fullName evidence="1">Uncharacterized protein</fullName>
    </submittedName>
</protein>
<gene>
    <name evidence="1" type="ORF">CEN46_24015</name>
</gene>
<dbReference type="Proteomes" id="UP000235081">
    <property type="component" value="Unassembled WGS sequence"/>
</dbReference>